<dbReference type="PROSITE" id="PS51459">
    <property type="entry name" value="FIDO"/>
    <property type="match status" value="1"/>
</dbReference>
<dbReference type="GO" id="GO:0005524">
    <property type="term" value="F:ATP binding"/>
    <property type="evidence" value="ECO:0007669"/>
    <property type="project" value="UniProtKB-KW"/>
</dbReference>
<evidence type="ECO:0000256" key="1">
    <source>
        <dbReference type="PIRSR" id="PIRSR640198-1"/>
    </source>
</evidence>
<accession>A0A2K2UC62</accession>
<dbReference type="InterPro" id="IPR036390">
    <property type="entry name" value="WH_DNA-bd_sf"/>
</dbReference>
<feature type="active site" evidence="1">
    <location>
        <position position="234"/>
    </location>
</feature>
<keyword evidence="2" id="KW-0547">Nucleotide-binding</keyword>
<dbReference type="OrthoDB" id="9813719at2"/>
<evidence type="ECO:0000313" key="6">
    <source>
        <dbReference type="Proteomes" id="UP000236197"/>
    </source>
</evidence>
<evidence type="ECO:0000313" key="5">
    <source>
        <dbReference type="EMBL" id="PNV67913.1"/>
    </source>
</evidence>
<keyword evidence="6" id="KW-1185">Reference proteome</keyword>
<feature type="binding site" evidence="2">
    <location>
        <begin position="275"/>
        <end position="276"/>
    </location>
    <ligand>
        <name>ATP</name>
        <dbReference type="ChEBI" id="CHEBI:30616"/>
    </ligand>
</feature>
<name>A0A2K2UC62_9ACTN</name>
<reference evidence="6" key="1">
    <citation type="submission" date="2018-01" db="EMBL/GenBank/DDBJ databases">
        <title>Rubneribacter badeniensis gen. nov., sp. nov., and Colonibacter rubneri, gen. nov., sp. nov., WGS of new members of the Eggerthellaceae.</title>
        <authorList>
            <person name="Danylec N."/>
            <person name="Stoll D.A."/>
            <person name="Doetsch A."/>
            <person name="Kulling S.E."/>
            <person name="Huch M."/>
        </authorList>
    </citation>
    <scope>NUCLEOTIDE SEQUENCE [LARGE SCALE GENOMIC DNA]</scope>
    <source>
        <strain evidence="6">ResAG-96</strain>
    </source>
</reference>
<dbReference type="EMBL" id="PPEK01000004">
    <property type="protein sequence ID" value="PNV67913.1"/>
    <property type="molecule type" value="Genomic_DNA"/>
</dbReference>
<dbReference type="SUPFAM" id="SSF46785">
    <property type="entry name" value="Winged helix' DNA-binding domain"/>
    <property type="match status" value="1"/>
</dbReference>
<organism evidence="5 6">
    <name type="scientific">Enteroscipio rubneri</name>
    <dbReference type="NCBI Taxonomy" id="2070686"/>
    <lineage>
        <taxon>Bacteria</taxon>
        <taxon>Bacillati</taxon>
        <taxon>Actinomycetota</taxon>
        <taxon>Coriobacteriia</taxon>
        <taxon>Eggerthellales</taxon>
        <taxon>Eggerthellaceae</taxon>
        <taxon>Enteroscipio</taxon>
    </lineage>
</organism>
<dbReference type="AlphaFoldDB" id="A0A2K2UC62"/>
<dbReference type="Gene3D" id="1.10.10.10">
    <property type="entry name" value="Winged helix-like DNA-binding domain superfamily/Winged helix DNA-binding domain"/>
    <property type="match status" value="1"/>
</dbReference>
<dbReference type="PANTHER" id="PTHR13504:SF40">
    <property type="entry name" value="FIDO DOMAIN-CONTAINING PROTEIN"/>
    <property type="match status" value="1"/>
</dbReference>
<keyword evidence="2" id="KW-0067">ATP-binding</keyword>
<feature type="coiled-coil region" evidence="3">
    <location>
        <begin position="100"/>
        <end position="127"/>
    </location>
</feature>
<proteinExistence type="predicted"/>
<gene>
    <name evidence="5" type="ORF">C2L71_05180</name>
</gene>
<dbReference type="Proteomes" id="UP000236197">
    <property type="component" value="Unassembled WGS sequence"/>
</dbReference>
<dbReference type="RefSeq" id="WP_103264715.1">
    <property type="nucleotide sequence ID" value="NZ_CABMLE010000004.1"/>
</dbReference>
<dbReference type="InterPro" id="IPR036388">
    <property type="entry name" value="WH-like_DNA-bd_sf"/>
</dbReference>
<evidence type="ECO:0000256" key="2">
    <source>
        <dbReference type="PIRSR" id="PIRSR640198-2"/>
    </source>
</evidence>
<keyword evidence="3" id="KW-0175">Coiled coil</keyword>
<feature type="binding site" evidence="2">
    <location>
        <begin position="238"/>
        <end position="245"/>
    </location>
    <ligand>
        <name>ATP</name>
        <dbReference type="ChEBI" id="CHEBI:30616"/>
    </ligand>
</feature>
<protein>
    <submittedName>
        <fullName evidence="5">Fic family protein</fullName>
    </submittedName>
</protein>
<dbReference type="InterPro" id="IPR040198">
    <property type="entry name" value="Fido_containing"/>
</dbReference>
<dbReference type="Gene3D" id="1.10.3290.10">
    <property type="entry name" value="Fido-like domain"/>
    <property type="match status" value="1"/>
</dbReference>
<feature type="domain" description="Fido" evidence="4">
    <location>
        <begin position="148"/>
        <end position="297"/>
    </location>
</feature>
<dbReference type="Pfam" id="PF02661">
    <property type="entry name" value="Fic"/>
    <property type="match status" value="1"/>
</dbReference>
<evidence type="ECO:0000256" key="3">
    <source>
        <dbReference type="SAM" id="Coils"/>
    </source>
</evidence>
<comment type="caution">
    <text evidence="5">The sequence shown here is derived from an EMBL/GenBank/DDBJ whole genome shotgun (WGS) entry which is preliminary data.</text>
</comment>
<sequence length="413" mass="46730">MSDYPTLEKLFYSDSSSERVEHVKAEAERRLNNPASFRTGIELSSGELFLATPRELSLLNEKMLRAERKVSQLWRDLPGIARWAYLRSLIMDEIMFTNEMEGVHSSRRQIEEALESAEAKRPTKEAKRFREFASLYLELTDSNHVYPQTPADIRAIYDKVVADAIDDRDLPDGKLFRAGLVDVKSASQKTLHTGVGPESKIVEMIDRMIELVASPDIPQTYSAILSHFLFEYIHPFYDGNGRTGRYLLALYLSEPLSETTVLSLSRVIAENKSKYYKAFDVTERPMNHAEATFFVMQIIELIRLAQDSLIESIELKRMQLDAACACMGRLASECELTDMAVNVLFVMAQFHLFGAFSEASLKDIAGNLEVSTQTARRYLQELEGKGLIATVSRKPLKFVLSDKTVEALEMPAA</sequence>
<evidence type="ECO:0000259" key="4">
    <source>
        <dbReference type="PROSITE" id="PS51459"/>
    </source>
</evidence>
<dbReference type="InterPro" id="IPR003812">
    <property type="entry name" value="Fido"/>
</dbReference>
<dbReference type="PANTHER" id="PTHR13504">
    <property type="entry name" value="FIDO DOMAIN-CONTAINING PROTEIN DDB_G0283145"/>
    <property type="match status" value="1"/>
</dbReference>
<dbReference type="InterPro" id="IPR036597">
    <property type="entry name" value="Fido-like_dom_sf"/>
</dbReference>
<dbReference type="SUPFAM" id="SSF140931">
    <property type="entry name" value="Fic-like"/>
    <property type="match status" value="1"/>
</dbReference>